<organism evidence="1 2">
    <name type="scientific">Acinetobacter vivianii</name>
    <dbReference type="NCBI Taxonomy" id="1776742"/>
    <lineage>
        <taxon>Bacteria</taxon>
        <taxon>Pseudomonadati</taxon>
        <taxon>Pseudomonadota</taxon>
        <taxon>Gammaproteobacteria</taxon>
        <taxon>Moraxellales</taxon>
        <taxon>Moraxellaceae</taxon>
        <taxon>Acinetobacter</taxon>
    </lineage>
</organism>
<comment type="caution">
    <text evidence="1">The sequence shown here is derived from an EMBL/GenBank/DDBJ whole genome shotgun (WGS) entry which is preliminary data.</text>
</comment>
<gene>
    <name evidence="1" type="ORF">F971_02190</name>
</gene>
<protein>
    <submittedName>
        <fullName evidence="1">Uncharacterized protein</fullName>
    </submittedName>
</protein>
<proteinExistence type="predicted"/>
<dbReference type="RefSeq" id="WP_004771660.1">
    <property type="nucleotide sequence ID" value="NZ_KB849357.1"/>
</dbReference>
<evidence type="ECO:0000313" key="2">
    <source>
        <dbReference type="Proteomes" id="UP000013049"/>
    </source>
</evidence>
<dbReference type="EMBL" id="APPC01000017">
    <property type="protein sequence ID" value="ENU92301.1"/>
    <property type="molecule type" value="Genomic_DNA"/>
</dbReference>
<accession>N8UXF7</accession>
<name>N8UXF7_9GAMM</name>
<dbReference type="eggNOG" id="ENOG5033ECB">
    <property type="taxonomic scope" value="Bacteria"/>
</dbReference>
<sequence>MTFKALFIEIHYGEYPKEIIAKKINEYIENNEIIEMDFFELLDTRVDQKALLFELIQATDPSFSVDCAEAEVLAAHYFLNILARYQVGEIRPFELCEIFNNIEAGFIGAPRHLDEKIVYYPSWLGDLYGACDWCDETWTLEDNPHLLIEVEKQIQNIKDWLSNPVFK</sequence>
<evidence type="ECO:0000313" key="1">
    <source>
        <dbReference type="EMBL" id="ENU92301.1"/>
    </source>
</evidence>
<dbReference type="Proteomes" id="UP000013049">
    <property type="component" value="Unassembled WGS sequence"/>
</dbReference>
<dbReference type="AlphaFoldDB" id="N8UXF7"/>
<reference evidence="1 2" key="1">
    <citation type="submission" date="2013-02" db="EMBL/GenBank/DDBJ databases">
        <title>The Genome Sequence of Acinetobacter sp. NIPH 758.</title>
        <authorList>
            <consortium name="The Broad Institute Genome Sequencing Platform"/>
            <consortium name="The Broad Institute Genome Sequencing Center for Infectious Disease"/>
            <person name="Cerqueira G."/>
            <person name="Feldgarden M."/>
            <person name="Courvalin P."/>
            <person name="Perichon B."/>
            <person name="Grillot-Courvalin C."/>
            <person name="Clermont D."/>
            <person name="Rocha E."/>
            <person name="Yoon E.-J."/>
            <person name="Nemec A."/>
            <person name="Walker B."/>
            <person name="Young S.K."/>
            <person name="Zeng Q."/>
            <person name="Gargeya S."/>
            <person name="Fitzgerald M."/>
            <person name="Haas B."/>
            <person name="Abouelleil A."/>
            <person name="Alvarado L."/>
            <person name="Arachchi H.M."/>
            <person name="Berlin A.M."/>
            <person name="Chapman S.B."/>
            <person name="Dewar J."/>
            <person name="Goldberg J."/>
            <person name="Griggs A."/>
            <person name="Gujja S."/>
            <person name="Hansen M."/>
            <person name="Howarth C."/>
            <person name="Imamovic A."/>
            <person name="Larimer J."/>
            <person name="McCowan C."/>
            <person name="Murphy C."/>
            <person name="Neiman D."/>
            <person name="Pearson M."/>
            <person name="Priest M."/>
            <person name="Roberts A."/>
            <person name="Saif S."/>
            <person name="Shea T."/>
            <person name="Sisk P."/>
            <person name="Sykes S."/>
            <person name="Wortman J."/>
            <person name="Nusbaum C."/>
            <person name="Birren B."/>
        </authorList>
    </citation>
    <scope>NUCLEOTIDE SEQUENCE [LARGE SCALE GENOMIC DNA]</scope>
    <source>
        <strain evidence="1 2">NIPH 758</strain>
    </source>
</reference>
<dbReference type="PATRIC" id="fig|1217712.3.peg.2100"/>
<dbReference type="HOGENOM" id="CLU_1591045_0_0_6"/>